<sequence length="56" mass="6825">MFVWKDEYHITIGVEEEKVVIEFILMEDETRLVGLIFDYYDDGEIEKTRVHFKKVK</sequence>
<proteinExistence type="predicted"/>
<gene>
    <name evidence="1" type="ORF">LCGC14_2924610</name>
</gene>
<protein>
    <submittedName>
        <fullName evidence="1">Uncharacterized protein</fullName>
    </submittedName>
</protein>
<evidence type="ECO:0000313" key="1">
    <source>
        <dbReference type="EMBL" id="KKK70376.1"/>
    </source>
</evidence>
<dbReference type="AlphaFoldDB" id="A0A0F9ADV4"/>
<name>A0A0F9ADV4_9ZZZZ</name>
<reference evidence="1" key="1">
    <citation type="journal article" date="2015" name="Nature">
        <title>Complex archaea that bridge the gap between prokaryotes and eukaryotes.</title>
        <authorList>
            <person name="Spang A."/>
            <person name="Saw J.H."/>
            <person name="Jorgensen S.L."/>
            <person name="Zaremba-Niedzwiedzka K."/>
            <person name="Martijn J."/>
            <person name="Lind A.E."/>
            <person name="van Eijk R."/>
            <person name="Schleper C."/>
            <person name="Guy L."/>
            <person name="Ettema T.J."/>
        </authorList>
    </citation>
    <scope>NUCLEOTIDE SEQUENCE</scope>
</reference>
<dbReference type="EMBL" id="LAZR01058219">
    <property type="protein sequence ID" value="KKK70376.1"/>
    <property type="molecule type" value="Genomic_DNA"/>
</dbReference>
<comment type="caution">
    <text evidence="1">The sequence shown here is derived from an EMBL/GenBank/DDBJ whole genome shotgun (WGS) entry which is preliminary data.</text>
</comment>
<accession>A0A0F9ADV4</accession>
<organism evidence="1">
    <name type="scientific">marine sediment metagenome</name>
    <dbReference type="NCBI Taxonomy" id="412755"/>
    <lineage>
        <taxon>unclassified sequences</taxon>
        <taxon>metagenomes</taxon>
        <taxon>ecological metagenomes</taxon>
    </lineage>
</organism>